<keyword evidence="4" id="KW-1185">Reference proteome</keyword>
<sequence>MEASHNQIPKQCRKRNDKGRRSWSRREEEVLVASLKEIVSSGWKSENGFKIGYLQALEQEMMKVLPGTDLRGIPHINSKIHVWKKDYGSLVSMLSRSGIWWNDNTKMIEAHDEAWAEYVKVDSNARLMRFKTWPFYNDWVNIFGKDRATGEHAIGFIEAGSTMSLMEIAPKRKSPLIFLETCLKSLRKKSETNYVNVSMRQPRSYGRANGHLLPNTDALDFEIAKRIGYEYDISTARKEVFGLVAMMQGLSLQEKLLVSKLLVKNTEDLELFFSLPDEAKIEFAKMKLAGNL</sequence>
<dbReference type="Proteomes" id="UP001318860">
    <property type="component" value="Unassembled WGS sequence"/>
</dbReference>
<protein>
    <recommendedName>
        <fullName evidence="2">Myb/SANT-like domain-containing protein</fullName>
    </recommendedName>
</protein>
<feature type="domain" description="Myb/SANT-like" evidence="2">
    <location>
        <begin position="22"/>
        <end position="118"/>
    </location>
</feature>
<evidence type="ECO:0000259" key="2">
    <source>
        <dbReference type="Pfam" id="PF12776"/>
    </source>
</evidence>
<dbReference type="PANTHER" id="PTHR46250:SF15">
    <property type="entry name" value="OS01G0523800 PROTEIN"/>
    <property type="match status" value="1"/>
</dbReference>
<feature type="compositionally biased region" description="Basic residues" evidence="1">
    <location>
        <begin position="11"/>
        <end position="20"/>
    </location>
</feature>
<comment type="caution">
    <text evidence="3">The sequence shown here is derived from an EMBL/GenBank/DDBJ whole genome shotgun (WGS) entry which is preliminary data.</text>
</comment>
<accession>A0ABR0XXR0</accession>
<organism evidence="3 4">
    <name type="scientific">Rehmannia glutinosa</name>
    <name type="common">Chinese foxglove</name>
    <dbReference type="NCBI Taxonomy" id="99300"/>
    <lineage>
        <taxon>Eukaryota</taxon>
        <taxon>Viridiplantae</taxon>
        <taxon>Streptophyta</taxon>
        <taxon>Embryophyta</taxon>
        <taxon>Tracheophyta</taxon>
        <taxon>Spermatophyta</taxon>
        <taxon>Magnoliopsida</taxon>
        <taxon>eudicotyledons</taxon>
        <taxon>Gunneridae</taxon>
        <taxon>Pentapetalae</taxon>
        <taxon>asterids</taxon>
        <taxon>lamiids</taxon>
        <taxon>Lamiales</taxon>
        <taxon>Orobanchaceae</taxon>
        <taxon>Rehmannieae</taxon>
        <taxon>Rehmannia</taxon>
    </lineage>
</organism>
<evidence type="ECO:0000313" key="3">
    <source>
        <dbReference type="EMBL" id="KAK6164017.1"/>
    </source>
</evidence>
<feature type="region of interest" description="Disordered" evidence="1">
    <location>
        <begin position="1"/>
        <end position="20"/>
    </location>
</feature>
<evidence type="ECO:0000256" key="1">
    <source>
        <dbReference type="SAM" id="MobiDB-lite"/>
    </source>
</evidence>
<dbReference type="Pfam" id="PF12776">
    <property type="entry name" value="Myb_DNA-bind_3"/>
    <property type="match status" value="1"/>
</dbReference>
<name>A0ABR0XXR0_REHGL</name>
<evidence type="ECO:0000313" key="4">
    <source>
        <dbReference type="Proteomes" id="UP001318860"/>
    </source>
</evidence>
<dbReference type="InterPro" id="IPR024752">
    <property type="entry name" value="Myb/SANT-like_dom"/>
</dbReference>
<reference evidence="3 4" key="1">
    <citation type="journal article" date="2021" name="Comput. Struct. Biotechnol. J.">
        <title>De novo genome assembly of the potent medicinal plant Rehmannia glutinosa using nanopore technology.</title>
        <authorList>
            <person name="Ma L."/>
            <person name="Dong C."/>
            <person name="Song C."/>
            <person name="Wang X."/>
            <person name="Zheng X."/>
            <person name="Niu Y."/>
            <person name="Chen S."/>
            <person name="Feng W."/>
        </authorList>
    </citation>
    <scope>NUCLEOTIDE SEQUENCE [LARGE SCALE GENOMIC DNA]</scope>
    <source>
        <strain evidence="3">DH-2019</strain>
    </source>
</reference>
<dbReference type="PANTHER" id="PTHR46250">
    <property type="entry name" value="MYB/SANT-LIKE DNA-BINDING DOMAIN PROTEIN-RELATED"/>
    <property type="match status" value="1"/>
</dbReference>
<proteinExistence type="predicted"/>
<dbReference type="EMBL" id="JABTTQ020000001">
    <property type="protein sequence ID" value="KAK6164017.1"/>
    <property type="molecule type" value="Genomic_DNA"/>
</dbReference>
<gene>
    <name evidence="3" type="ORF">DH2020_000881</name>
</gene>